<evidence type="ECO:0000313" key="2">
    <source>
        <dbReference type="Proteomes" id="UP000509658"/>
    </source>
</evidence>
<protein>
    <submittedName>
        <fullName evidence="1">Uncharacterized protein</fullName>
    </submittedName>
</protein>
<proteinExistence type="predicted"/>
<dbReference type="Proteomes" id="UP000509658">
    <property type="component" value="Chromosome"/>
</dbReference>
<sequence length="95" mass="10631">MDAQRGLRLSAALIRLQSEIAKSWRCTKPSGTAWRYRGSQVHGGVSYIAAQVLEIGWTLSPLLIESVWCRIIEITYVRITFLPTHGEEMAIEGAD</sequence>
<keyword evidence="2" id="KW-1185">Reference proteome</keyword>
<dbReference type="AlphaFoldDB" id="A0A6N0HT59"/>
<accession>A0A6N0HT59</accession>
<dbReference type="EMBL" id="CP054491">
    <property type="protein sequence ID" value="QKQ25544.1"/>
    <property type="molecule type" value="Genomic_DNA"/>
</dbReference>
<name>A0A6N0HT59_9GAMM</name>
<dbReference type="KEGG" id="rev:HUE57_03945"/>
<organism evidence="1 2">
    <name type="scientific">Candidatus Reidiella endopervernicosa</name>
    <dbReference type="NCBI Taxonomy" id="2738883"/>
    <lineage>
        <taxon>Bacteria</taxon>
        <taxon>Pseudomonadati</taxon>
        <taxon>Pseudomonadota</taxon>
        <taxon>Gammaproteobacteria</taxon>
        <taxon>Candidatus Reidiella</taxon>
    </lineage>
</organism>
<gene>
    <name evidence="1" type="ORF">HUE57_03945</name>
</gene>
<dbReference type="RefSeq" id="WP_174672750.1">
    <property type="nucleotide sequence ID" value="NZ_CP054491.1"/>
</dbReference>
<reference evidence="1 2" key="1">
    <citation type="submission" date="2020-05" db="EMBL/GenBank/DDBJ databases">
        <title>Horizontal transmission and recombination maintain forever young bacterial symbiont genomes.</title>
        <authorList>
            <person name="Russell S.L."/>
            <person name="Pepper-Tunick E."/>
            <person name="Svedberg J."/>
            <person name="Byrne A."/>
            <person name="Ruelas Castillo J."/>
            <person name="Vollmers C."/>
            <person name="Beinart R.A."/>
            <person name="Corbett-Detig R."/>
        </authorList>
    </citation>
    <scope>NUCLEOTIDE SEQUENCE [LARGE SCALE GENOMIC DNA]</scope>
    <source>
        <strain evidence="1">Santa_Monica_outfall</strain>
    </source>
</reference>
<evidence type="ECO:0000313" key="1">
    <source>
        <dbReference type="EMBL" id="QKQ25544.1"/>
    </source>
</evidence>